<evidence type="ECO:0000256" key="2">
    <source>
        <dbReference type="ARBA" id="ARBA00022448"/>
    </source>
</evidence>
<keyword evidence="9" id="KW-0472">Membrane</keyword>
<dbReference type="GO" id="GO:0005524">
    <property type="term" value="F:ATP binding"/>
    <property type="evidence" value="ECO:0007669"/>
    <property type="project" value="UniProtKB-KW"/>
</dbReference>
<dbReference type="AlphaFoldDB" id="A0A6J4PL78"/>
<keyword evidence="3" id="KW-1003">Cell membrane</keyword>
<evidence type="ECO:0000256" key="3">
    <source>
        <dbReference type="ARBA" id="ARBA00022475"/>
    </source>
</evidence>
<keyword evidence="8" id="KW-1278">Translocase</keyword>
<dbReference type="GO" id="GO:0005886">
    <property type="term" value="C:plasma membrane"/>
    <property type="evidence" value="ECO:0007669"/>
    <property type="project" value="UniProtKB-SubCell"/>
</dbReference>
<evidence type="ECO:0000256" key="7">
    <source>
        <dbReference type="ARBA" id="ARBA00022840"/>
    </source>
</evidence>
<name>A0A6J4PL78_9ACTN</name>
<feature type="domain" description="ABC transporter" evidence="10">
    <location>
        <begin position="259"/>
        <end position="501"/>
    </location>
</feature>
<keyword evidence="2" id="KW-0813">Transport</keyword>
<dbReference type="GO" id="GO:0016887">
    <property type="term" value="F:ATP hydrolysis activity"/>
    <property type="evidence" value="ECO:0007669"/>
    <property type="project" value="InterPro"/>
</dbReference>
<dbReference type="PANTHER" id="PTHR43790:SF3">
    <property type="entry name" value="D-ALLOSE IMPORT ATP-BINDING PROTEIN ALSA-RELATED"/>
    <property type="match status" value="1"/>
</dbReference>
<feature type="domain" description="ABC transporter" evidence="10">
    <location>
        <begin position="14"/>
        <end position="249"/>
    </location>
</feature>
<evidence type="ECO:0000256" key="4">
    <source>
        <dbReference type="ARBA" id="ARBA00022597"/>
    </source>
</evidence>
<dbReference type="EMBL" id="CADCUT010000130">
    <property type="protein sequence ID" value="CAA9414053.1"/>
    <property type="molecule type" value="Genomic_DNA"/>
</dbReference>
<evidence type="ECO:0000256" key="6">
    <source>
        <dbReference type="ARBA" id="ARBA00022741"/>
    </source>
</evidence>
<evidence type="ECO:0000256" key="9">
    <source>
        <dbReference type="ARBA" id="ARBA00023136"/>
    </source>
</evidence>
<protein>
    <submittedName>
        <fullName evidence="11">ABC transporter, ATP-binding protein (Cluster 2, ribose/xylose/arabinose/galactose) / ABC transporter, ATP-binding protein (Cluster 2, ribose/xylose/arabinose/galactose)</fullName>
    </submittedName>
</protein>
<reference evidence="11" key="1">
    <citation type="submission" date="2020-02" db="EMBL/GenBank/DDBJ databases">
        <authorList>
            <person name="Meier V. D."/>
        </authorList>
    </citation>
    <scope>NUCLEOTIDE SEQUENCE</scope>
    <source>
        <strain evidence="11">AVDCRST_MAG03</strain>
    </source>
</reference>
<dbReference type="Pfam" id="PF00005">
    <property type="entry name" value="ABC_tran"/>
    <property type="match status" value="2"/>
</dbReference>
<dbReference type="CDD" id="cd03215">
    <property type="entry name" value="ABC_Carb_Monos_II"/>
    <property type="match status" value="1"/>
</dbReference>
<dbReference type="PANTHER" id="PTHR43790">
    <property type="entry name" value="CARBOHYDRATE TRANSPORT ATP-BINDING PROTEIN MG119-RELATED"/>
    <property type="match status" value="1"/>
</dbReference>
<evidence type="ECO:0000313" key="11">
    <source>
        <dbReference type="EMBL" id="CAA9414053.1"/>
    </source>
</evidence>
<comment type="subcellular location">
    <subcellularLocation>
        <location evidence="1">Cell membrane</location>
        <topology evidence="1">Peripheral membrane protein</topology>
    </subcellularLocation>
</comment>
<dbReference type="InterPro" id="IPR050107">
    <property type="entry name" value="ABC_carbohydrate_import_ATPase"/>
</dbReference>
<evidence type="ECO:0000256" key="8">
    <source>
        <dbReference type="ARBA" id="ARBA00022967"/>
    </source>
</evidence>
<dbReference type="InterPro" id="IPR017871">
    <property type="entry name" value="ABC_transporter-like_CS"/>
</dbReference>
<dbReference type="PROSITE" id="PS50893">
    <property type="entry name" value="ABC_TRANSPORTER_2"/>
    <property type="match status" value="2"/>
</dbReference>
<dbReference type="FunFam" id="3.40.50.300:FF:000127">
    <property type="entry name" value="Ribose import ATP-binding protein RbsA"/>
    <property type="match status" value="1"/>
</dbReference>
<sequence>MPSKTEVGTQEPVVRLKDVSKEFPGVLAVDGVDLDILPGEVHVVAGENGAGKSTLMKLLSQVERPSRGTVEISGDPVEYHGPGHAQHLGVAMVYQEFALAPDLSVAENLYLGREPGRFGFVNRGKEMEEAGSLLRRVGLNVRPGSLVAGLTVAEMQRVEIAKALAIDAKVVIMDEPTATLAEKEIEDLFGVINALTDDGIAILYISHRLDEIFRIADRVTVMRDGKIVDTLPVSELDEDKLVRLMVGREISNLYPKPEVEIGDVLLRVKGVSRGEKLRDCTFEVRTGEVLGFAGLVGAGRTELARAVFGADRVDGGSVELEGRTLKIKKPQDAIEAGIGYLTEDRKGEGLALQLGVDQNITLANLPMTRGLISLKEEGEIARRRRDQLNIRTPSIRRRVQVLSGGNQQKVVVARWLETEARVLFFDEPARGIDVGAKAEMFGLIGDLAKEGRGVVVISSYLPELLNMCDRILVMREGEVAGVIGREEFSEERVIALATGTEEAA</sequence>
<dbReference type="PROSITE" id="PS00211">
    <property type="entry name" value="ABC_TRANSPORTER_1"/>
    <property type="match status" value="1"/>
</dbReference>
<dbReference type="Gene3D" id="3.40.50.300">
    <property type="entry name" value="P-loop containing nucleotide triphosphate hydrolases"/>
    <property type="match status" value="2"/>
</dbReference>
<keyword evidence="5" id="KW-0677">Repeat</keyword>
<dbReference type="InterPro" id="IPR003593">
    <property type="entry name" value="AAA+_ATPase"/>
</dbReference>
<proteinExistence type="predicted"/>
<dbReference type="SMART" id="SM00382">
    <property type="entry name" value="AAA"/>
    <property type="match status" value="2"/>
</dbReference>
<keyword evidence="4" id="KW-0762">Sugar transport</keyword>
<dbReference type="InterPro" id="IPR027417">
    <property type="entry name" value="P-loop_NTPase"/>
</dbReference>
<organism evidence="11">
    <name type="scientific">uncultured Rubrobacteraceae bacterium</name>
    <dbReference type="NCBI Taxonomy" id="349277"/>
    <lineage>
        <taxon>Bacteria</taxon>
        <taxon>Bacillati</taxon>
        <taxon>Actinomycetota</taxon>
        <taxon>Rubrobacteria</taxon>
        <taxon>Rubrobacterales</taxon>
        <taxon>Rubrobacteraceae</taxon>
        <taxon>environmental samples</taxon>
    </lineage>
</organism>
<dbReference type="InterPro" id="IPR003439">
    <property type="entry name" value="ABC_transporter-like_ATP-bd"/>
</dbReference>
<keyword evidence="7 11" id="KW-0067">ATP-binding</keyword>
<evidence type="ECO:0000256" key="1">
    <source>
        <dbReference type="ARBA" id="ARBA00004202"/>
    </source>
</evidence>
<keyword evidence="6" id="KW-0547">Nucleotide-binding</keyword>
<dbReference type="CDD" id="cd03216">
    <property type="entry name" value="ABC_Carb_Monos_I"/>
    <property type="match status" value="1"/>
</dbReference>
<gene>
    <name evidence="11" type="ORF">AVDCRST_MAG03-2068</name>
</gene>
<evidence type="ECO:0000256" key="5">
    <source>
        <dbReference type="ARBA" id="ARBA00022737"/>
    </source>
</evidence>
<dbReference type="SUPFAM" id="SSF52540">
    <property type="entry name" value="P-loop containing nucleoside triphosphate hydrolases"/>
    <property type="match status" value="2"/>
</dbReference>
<evidence type="ECO:0000259" key="10">
    <source>
        <dbReference type="PROSITE" id="PS50893"/>
    </source>
</evidence>
<accession>A0A6J4PL78</accession>